<reference evidence="2 3" key="1">
    <citation type="submission" date="2019-04" db="EMBL/GenBank/DDBJ databases">
        <title>Phreatobacter aquaticus sp. nov.</title>
        <authorList>
            <person name="Choi A."/>
        </authorList>
    </citation>
    <scope>NUCLEOTIDE SEQUENCE [LARGE SCALE GENOMIC DNA]</scope>
    <source>
        <strain evidence="2 3">KCTC 52518</strain>
    </source>
</reference>
<keyword evidence="1" id="KW-0812">Transmembrane</keyword>
<accession>A0A4D7BE14</accession>
<dbReference type="AlphaFoldDB" id="A0A4D7BE14"/>
<keyword evidence="3" id="KW-1185">Reference proteome</keyword>
<sequence length="163" mass="17161">MAALVCAGAIAGFFYAYSSSVMGGLDAAAPQAALIAMQGINATVRNPSFAPAFFGTPVAALAAGLGFMALRQKRAGRLLLLASATYVCGAMAPTFLVNVAMNDALAGLSIPADPREAARLWSDYSLRWTWWNSLRMLFSMLSLLLVGLALFVAGLDASRLRRP</sequence>
<dbReference type="Proteomes" id="UP000298781">
    <property type="component" value="Chromosome"/>
</dbReference>
<evidence type="ECO:0000313" key="3">
    <source>
        <dbReference type="Proteomes" id="UP000298781"/>
    </source>
</evidence>
<gene>
    <name evidence="2" type="ORF">E8M01_13440</name>
</gene>
<evidence type="ECO:0000313" key="2">
    <source>
        <dbReference type="EMBL" id="QCI69210.1"/>
    </source>
</evidence>
<dbReference type="InterPro" id="IPR013901">
    <property type="entry name" value="Anthrone_oxy"/>
</dbReference>
<feature type="transmembrane region" description="Helical" evidence="1">
    <location>
        <begin position="136"/>
        <end position="155"/>
    </location>
</feature>
<keyword evidence="1" id="KW-0472">Membrane</keyword>
<dbReference type="Pfam" id="PF08592">
    <property type="entry name" value="Anthrone_oxy"/>
    <property type="match status" value="1"/>
</dbReference>
<keyword evidence="1" id="KW-1133">Transmembrane helix</keyword>
<protein>
    <submittedName>
        <fullName evidence="2">DUF1772 domain-containing protein</fullName>
    </submittedName>
</protein>
<name>A0A4D7BE14_9HYPH</name>
<organism evidence="2 3">
    <name type="scientific">Phreatobacter stygius</name>
    <dbReference type="NCBI Taxonomy" id="1940610"/>
    <lineage>
        <taxon>Bacteria</taxon>
        <taxon>Pseudomonadati</taxon>
        <taxon>Pseudomonadota</taxon>
        <taxon>Alphaproteobacteria</taxon>
        <taxon>Hyphomicrobiales</taxon>
        <taxon>Phreatobacteraceae</taxon>
        <taxon>Phreatobacter</taxon>
    </lineage>
</organism>
<feature type="transmembrane region" description="Helical" evidence="1">
    <location>
        <begin position="48"/>
        <end position="67"/>
    </location>
</feature>
<dbReference type="OrthoDB" id="428263at2"/>
<feature type="transmembrane region" description="Helical" evidence="1">
    <location>
        <begin position="79"/>
        <end position="101"/>
    </location>
</feature>
<dbReference type="EMBL" id="CP039690">
    <property type="protein sequence ID" value="QCI69210.1"/>
    <property type="molecule type" value="Genomic_DNA"/>
</dbReference>
<evidence type="ECO:0000256" key="1">
    <source>
        <dbReference type="SAM" id="Phobius"/>
    </source>
</evidence>
<dbReference type="KEGG" id="pstg:E8M01_13440"/>
<proteinExistence type="predicted"/>